<evidence type="ECO:0000313" key="2">
    <source>
        <dbReference type="EMBL" id="ADV26607.1"/>
    </source>
</evidence>
<reference evidence="2 3" key="1">
    <citation type="submission" date="2011-01" db="EMBL/GenBank/DDBJ databases">
        <title>Complete sequence of Pseudoxanthomonas suwonensis 11-1.</title>
        <authorList>
            <consortium name="US DOE Joint Genome Institute"/>
            <person name="Lucas S."/>
            <person name="Copeland A."/>
            <person name="Lapidus A."/>
            <person name="Cheng J.-F."/>
            <person name="Goodwin L."/>
            <person name="Pitluck S."/>
            <person name="Teshima H."/>
            <person name="Detter J.C."/>
            <person name="Han C."/>
            <person name="Tapia R."/>
            <person name="Land M."/>
            <person name="Hauser L."/>
            <person name="Kyrpides N."/>
            <person name="Ivanova N."/>
            <person name="Ovchinnikova G."/>
            <person name="Siebers A.K."/>
            <person name="Allgaier M."/>
            <person name="Thelen M.P."/>
            <person name="Hugenholtz P."/>
            <person name="Gladden J."/>
            <person name="Woyke T."/>
        </authorList>
    </citation>
    <scope>NUCLEOTIDE SEQUENCE [LARGE SCALE GENOMIC DNA]</scope>
    <source>
        <strain evidence="3">11-1</strain>
    </source>
</reference>
<feature type="transmembrane region" description="Helical" evidence="1">
    <location>
        <begin position="402"/>
        <end position="421"/>
    </location>
</feature>
<dbReference type="KEGG" id="psu:Psesu_0754"/>
<feature type="transmembrane region" description="Helical" evidence="1">
    <location>
        <begin position="21"/>
        <end position="45"/>
    </location>
</feature>
<feature type="transmembrane region" description="Helical" evidence="1">
    <location>
        <begin position="433"/>
        <end position="450"/>
    </location>
</feature>
<dbReference type="Proteomes" id="UP000008632">
    <property type="component" value="Chromosome"/>
</dbReference>
<feature type="transmembrane region" description="Helical" evidence="1">
    <location>
        <begin position="292"/>
        <end position="313"/>
    </location>
</feature>
<dbReference type="STRING" id="743721.Psesu_0754"/>
<evidence type="ECO:0000256" key="1">
    <source>
        <dbReference type="SAM" id="Phobius"/>
    </source>
</evidence>
<evidence type="ECO:0008006" key="4">
    <source>
        <dbReference type="Google" id="ProtNLM"/>
    </source>
</evidence>
<feature type="transmembrane region" description="Helical" evidence="1">
    <location>
        <begin position="94"/>
        <end position="114"/>
    </location>
</feature>
<feature type="transmembrane region" description="Helical" evidence="1">
    <location>
        <begin position="375"/>
        <end position="395"/>
    </location>
</feature>
<feature type="transmembrane region" description="Helical" evidence="1">
    <location>
        <begin position="57"/>
        <end position="82"/>
    </location>
</feature>
<dbReference type="HOGENOM" id="CLU_590343_0_0_6"/>
<name>E6WRE9_PSEUU</name>
<feature type="transmembrane region" description="Helical" evidence="1">
    <location>
        <begin position="145"/>
        <end position="169"/>
    </location>
</feature>
<keyword evidence="1" id="KW-0812">Transmembrane</keyword>
<feature type="transmembrane region" description="Helical" evidence="1">
    <location>
        <begin position="344"/>
        <end position="363"/>
    </location>
</feature>
<evidence type="ECO:0000313" key="3">
    <source>
        <dbReference type="Proteomes" id="UP000008632"/>
    </source>
</evidence>
<keyword evidence="1" id="KW-0472">Membrane</keyword>
<feature type="transmembrane region" description="Helical" evidence="1">
    <location>
        <begin position="175"/>
        <end position="194"/>
    </location>
</feature>
<keyword evidence="3" id="KW-1185">Reference proteome</keyword>
<gene>
    <name evidence="2" type="ordered locus">Psesu_0754</name>
</gene>
<dbReference type="OrthoDB" id="9861882at2"/>
<organism evidence="2 3">
    <name type="scientific">Pseudoxanthomonas suwonensis (strain 11-1)</name>
    <dbReference type="NCBI Taxonomy" id="743721"/>
    <lineage>
        <taxon>Bacteria</taxon>
        <taxon>Pseudomonadati</taxon>
        <taxon>Pseudomonadota</taxon>
        <taxon>Gammaproteobacteria</taxon>
        <taxon>Lysobacterales</taxon>
        <taxon>Lysobacteraceae</taxon>
        <taxon>Pseudoxanthomonas</taxon>
    </lineage>
</organism>
<keyword evidence="1" id="KW-1133">Transmembrane helix</keyword>
<dbReference type="EMBL" id="CP002446">
    <property type="protein sequence ID" value="ADV26607.1"/>
    <property type="molecule type" value="Genomic_DNA"/>
</dbReference>
<dbReference type="RefSeq" id="WP_013534437.1">
    <property type="nucleotide sequence ID" value="NC_014924.1"/>
</dbReference>
<proteinExistence type="predicted"/>
<sequence length="463" mass="47663">MSAASVPLRRANPVPGPLRTALVTGGWTWGVVALATALGLALSLLGNKGKAFEVSSVLAAALTMFWAFLAGGRLVAMAIAGWQLRLPNAVRHALATGLVMLALAVALPAAVLALALDGSFAMAAAILSIGAAIGLFWASMPPWTMLAMIGLSTFIGAIPKSAFTAIAGIVQGPGALAMVAAAILLLCVPCWVLIPRRIGEGSAWTVPVAVQLGRGNPFASTASQNTGVLTPETPVGTGLAQAPDQVMGIALGPGFGRNSLRNVVVSQAPVVGVILLWLFADRTLTTTTKVHMGLVWGPALVISSGMAPLARLLTVFWQPRQGLHELALLPGMPARPVPVLARQLALQVLVRAVPALAMVLAFAVSRGTPVEHCVLLASASLGSLSLLWGWTLVALHTQAGRWSILALSILLALASMALMTAGDVAGPMPRVTAAYAVALVAGVALQFIGIRRMRALPHPWLGN</sequence>
<protein>
    <recommendedName>
        <fullName evidence="4">Transmembrane protein</fullName>
    </recommendedName>
</protein>
<dbReference type="AlphaFoldDB" id="E6WRE9"/>
<accession>E6WRE9</accession>
<feature type="transmembrane region" description="Helical" evidence="1">
    <location>
        <begin position="120"/>
        <end position="138"/>
    </location>
</feature>
<feature type="transmembrane region" description="Helical" evidence="1">
    <location>
        <begin position="263"/>
        <end position="280"/>
    </location>
</feature>